<protein>
    <submittedName>
        <fullName evidence="2">Uncharacterized protein</fullName>
    </submittedName>
</protein>
<accession>I4AGT4</accession>
<reference evidence="3" key="1">
    <citation type="submission" date="2012-06" db="EMBL/GenBank/DDBJ databases">
        <title>The complete genome of Flexibacter litoralis DSM 6794.</title>
        <authorList>
            <person name="Lucas S."/>
            <person name="Copeland A."/>
            <person name="Lapidus A."/>
            <person name="Glavina del Rio T."/>
            <person name="Dalin E."/>
            <person name="Tice H."/>
            <person name="Bruce D."/>
            <person name="Goodwin L."/>
            <person name="Pitluck S."/>
            <person name="Peters L."/>
            <person name="Ovchinnikova G."/>
            <person name="Lu M."/>
            <person name="Kyrpides N."/>
            <person name="Mavromatis K."/>
            <person name="Ivanova N."/>
            <person name="Brettin T."/>
            <person name="Detter J.C."/>
            <person name="Han C."/>
            <person name="Larimer F."/>
            <person name="Land M."/>
            <person name="Hauser L."/>
            <person name="Markowitz V."/>
            <person name="Cheng J.-F."/>
            <person name="Hugenholtz P."/>
            <person name="Woyke T."/>
            <person name="Wu D."/>
            <person name="Spring S."/>
            <person name="Lang E."/>
            <person name="Kopitz M."/>
            <person name="Brambilla E."/>
            <person name="Klenk H.-P."/>
            <person name="Eisen J.A."/>
        </authorList>
    </citation>
    <scope>NUCLEOTIDE SEQUENCE [LARGE SCALE GENOMIC DNA]</scope>
    <source>
        <strain evidence="3">ATCC 23117 / DSM 6794 / NBRC 15988 / NCIMB 1366 / Sio-4</strain>
    </source>
</reference>
<keyword evidence="1" id="KW-0812">Transmembrane</keyword>
<evidence type="ECO:0000313" key="2">
    <source>
        <dbReference type="EMBL" id="AFM03169.1"/>
    </source>
</evidence>
<dbReference type="KEGG" id="fli:Fleli_0708"/>
<name>I4AGT4_BERLS</name>
<proteinExistence type="predicted"/>
<keyword evidence="1" id="KW-0472">Membrane</keyword>
<keyword evidence="1" id="KW-1133">Transmembrane helix</keyword>
<sequence length="52" mass="5851" precursor="true">MKNSEKRPFFLSQKTIRTLALLFVALLTAGAILILGGFEINWKGAWEALLKM</sequence>
<evidence type="ECO:0000256" key="1">
    <source>
        <dbReference type="SAM" id="Phobius"/>
    </source>
</evidence>
<dbReference type="STRING" id="880071.Fleli_0708"/>
<dbReference type="RefSeq" id="WP_014796628.1">
    <property type="nucleotide sequence ID" value="NC_018018.1"/>
</dbReference>
<evidence type="ECO:0000313" key="3">
    <source>
        <dbReference type="Proteomes" id="UP000006054"/>
    </source>
</evidence>
<dbReference type="Proteomes" id="UP000006054">
    <property type="component" value="Chromosome"/>
</dbReference>
<keyword evidence="3" id="KW-1185">Reference proteome</keyword>
<dbReference type="AlphaFoldDB" id="I4AGT4"/>
<dbReference type="EMBL" id="CP003345">
    <property type="protein sequence ID" value="AFM03169.1"/>
    <property type="molecule type" value="Genomic_DNA"/>
</dbReference>
<organism evidence="2 3">
    <name type="scientific">Bernardetia litoralis (strain ATCC 23117 / DSM 6794 / NBRC 15988 / NCIMB 1366 / Fx l1 / Sio-4)</name>
    <name type="common">Flexibacter litoralis</name>
    <dbReference type="NCBI Taxonomy" id="880071"/>
    <lineage>
        <taxon>Bacteria</taxon>
        <taxon>Pseudomonadati</taxon>
        <taxon>Bacteroidota</taxon>
        <taxon>Cytophagia</taxon>
        <taxon>Cytophagales</taxon>
        <taxon>Bernardetiaceae</taxon>
        <taxon>Bernardetia</taxon>
    </lineage>
</organism>
<feature type="transmembrane region" description="Helical" evidence="1">
    <location>
        <begin position="20"/>
        <end position="42"/>
    </location>
</feature>
<gene>
    <name evidence="2" type="ordered locus">Fleli_0708</name>
</gene>
<dbReference type="HOGENOM" id="CLU_3080126_0_0_10"/>